<reference evidence="1" key="1">
    <citation type="journal article" date="2020" name="G3 (Bethesda)">
        <title>High-Quality Assemblies for Three Invasive Social Wasps from the &lt;i&gt;Vespula&lt;/i&gt; Genus.</title>
        <authorList>
            <person name="Harrop T.W.R."/>
            <person name="Guhlin J."/>
            <person name="McLaughlin G.M."/>
            <person name="Permina E."/>
            <person name="Stockwell P."/>
            <person name="Gilligan J."/>
            <person name="Le Lec M.F."/>
            <person name="Gruber M.A.M."/>
            <person name="Quinn O."/>
            <person name="Lovegrove M."/>
            <person name="Duncan E.J."/>
            <person name="Remnant E.J."/>
            <person name="Van Eeckhoven J."/>
            <person name="Graham B."/>
            <person name="Knapp R.A."/>
            <person name="Langford K.W."/>
            <person name="Kronenberg Z."/>
            <person name="Press M.O."/>
            <person name="Eacker S.M."/>
            <person name="Wilson-Rankin E.E."/>
            <person name="Purcell J."/>
            <person name="Lester P.J."/>
            <person name="Dearden P.K."/>
        </authorList>
    </citation>
    <scope>NUCLEOTIDE SEQUENCE</scope>
    <source>
        <strain evidence="1">Linc-1</strain>
    </source>
</reference>
<gene>
    <name evidence="1" type="ORF">HZH68_007533</name>
</gene>
<dbReference type="Proteomes" id="UP000617340">
    <property type="component" value="Unassembled WGS sequence"/>
</dbReference>
<accession>A0A834K7U7</accession>
<organism evidence="1 2">
    <name type="scientific">Vespula germanica</name>
    <name type="common">German yellow jacket</name>
    <name type="synonym">Paravespula germanica</name>
    <dbReference type="NCBI Taxonomy" id="30212"/>
    <lineage>
        <taxon>Eukaryota</taxon>
        <taxon>Metazoa</taxon>
        <taxon>Ecdysozoa</taxon>
        <taxon>Arthropoda</taxon>
        <taxon>Hexapoda</taxon>
        <taxon>Insecta</taxon>
        <taxon>Pterygota</taxon>
        <taxon>Neoptera</taxon>
        <taxon>Endopterygota</taxon>
        <taxon>Hymenoptera</taxon>
        <taxon>Apocrita</taxon>
        <taxon>Aculeata</taxon>
        <taxon>Vespoidea</taxon>
        <taxon>Vespidae</taxon>
        <taxon>Vespinae</taxon>
        <taxon>Vespula</taxon>
    </lineage>
</organism>
<protein>
    <submittedName>
        <fullName evidence="1">Uncharacterized protein</fullName>
    </submittedName>
</protein>
<evidence type="ECO:0000313" key="2">
    <source>
        <dbReference type="Proteomes" id="UP000617340"/>
    </source>
</evidence>
<keyword evidence="2" id="KW-1185">Reference proteome</keyword>
<name>A0A834K7U7_VESGE</name>
<dbReference type="EMBL" id="JACSDZ010000006">
    <property type="protein sequence ID" value="KAF7401713.1"/>
    <property type="molecule type" value="Genomic_DNA"/>
</dbReference>
<sequence length="107" mass="11750">MTVGPRASLVKQYCTPRNKVISAPVAKRGTESFLLQPQLWLQEPNSRAKKILKGTNEDETGLENWNGTPSFHPRSTSKEIGAKLNASSINEIELAPGKAKCGYAPHY</sequence>
<evidence type="ECO:0000313" key="1">
    <source>
        <dbReference type="EMBL" id="KAF7401713.1"/>
    </source>
</evidence>
<dbReference type="AlphaFoldDB" id="A0A834K7U7"/>
<comment type="caution">
    <text evidence="1">The sequence shown here is derived from an EMBL/GenBank/DDBJ whole genome shotgun (WGS) entry which is preliminary data.</text>
</comment>
<proteinExistence type="predicted"/>